<evidence type="ECO:0000256" key="8">
    <source>
        <dbReference type="ARBA" id="ARBA00022833"/>
    </source>
</evidence>
<dbReference type="KEGG" id="luo:HHL09_13250"/>
<evidence type="ECO:0000256" key="6">
    <source>
        <dbReference type="ARBA" id="ARBA00022723"/>
    </source>
</evidence>
<dbReference type="InterPro" id="IPR050083">
    <property type="entry name" value="HtpX_protease"/>
</dbReference>
<keyword evidence="7" id="KW-0378">Hydrolase</keyword>
<dbReference type="GO" id="GO:0004222">
    <property type="term" value="F:metalloendopeptidase activity"/>
    <property type="evidence" value="ECO:0007669"/>
    <property type="project" value="InterPro"/>
</dbReference>
<evidence type="ECO:0000256" key="10">
    <source>
        <dbReference type="ARBA" id="ARBA00023049"/>
    </source>
</evidence>
<dbReference type="CDD" id="cd07328">
    <property type="entry name" value="M48_Ste24p_like"/>
    <property type="match status" value="1"/>
</dbReference>
<comment type="subcellular location">
    <subcellularLocation>
        <location evidence="2">Cell membrane</location>
        <topology evidence="2">Multi-pass membrane protein</topology>
    </subcellularLocation>
</comment>
<keyword evidence="3" id="KW-1003">Cell membrane</keyword>
<evidence type="ECO:0000256" key="7">
    <source>
        <dbReference type="ARBA" id="ARBA00022801"/>
    </source>
</evidence>
<evidence type="ECO:0000256" key="3">
    <source>
        <dbReference type="ARBA" id="ARBA00022475"/>
    </source>
</evidence>
<evidence type="ECO:0000256" key="2">
    <source>
        <dbReference type="ARBA" id="ARBA00004651"/>
    </source>
</evidence>
<keyword evidence="9 13" id="KW-1133">Transmembrane helix</keyword>
<evidence type="ECO:0000256" key="5">
    <source>
        <dbReference type="ARBA" id="ARBA00022692"/>
    </source>
</evidence>
<keyword evidence="12" id="KW-0175">Coiled coil</keyword>
<comment type="cofactor">
    <cofactor evidence="1">
        <name>Zn(2+)</name>
        <dbReference type="ChEBI" id="CHEBI:29105"/>
    </cofactor>
</comment>
<sequence>MTRDSFNTLVSQLEVAWSGRQEGLLRHTVRWVMLGYITLLGALLGGLLLLAAGVVLAVKFQSFGGTLIAGMVALTGALTAAFVFGALWVRFDPPPGLELSEEDHPDLHALIAETSEVAGGVRFHRVILDSEMNASVVQNPRLGVLGWYRAYLVLGLPLLESLDVEEFKAVLAHEFAHVAGADGKTGAWLHRTRTTWERVVAHMSSGPYCPFVARFFNWFWPRFNSRAFILSRFNEFAADRISAQAVSPEALARGLQRLAIQSERLEDELWDPLERKFLGSEALPEDVMERMSTLLRRSPDPRQAEMWLRRVLGKSKDGGASHPSLGDRLAQLGFKPTETALFLDQLAPAASAAEELLRPSFLAKSRAVFSRQWLAEALKSPRNSPAGRSSRQEVRSVKEAWNRIAALSRLDGLEKIQPEVLALLERRPNHSGALYLRGCHLAAKGDPNSTKFLEQAAADPTLSVRAFETLASFYAQLGRTAETATMRERAERHERELRSALVERNHVTREDSFLPHDLCAREIESLRETLEREPVVRRAWVGAKQVKHFPTWRYLIVIVDVRWPAFKPVSERAQKELIARILENWEADGYVHALRLDEGTRATLRAMKRGMADCSLYRRS</sequence>
<evidence type="ECO:0000256" key="11">
    <source>
        <dbReference type="ARBA" id="ARBA00023136"/>
    </source>
</evidence>
<dbReference type="GO" id="GO:0046872">
    <property type="term" value="F:metal ion binding"/>
    <property type="evidence" value="ECO:0007669"/>
    <property type="project" value="UniProtKB-KW"/>
</dbReference>
<gene>
    <name evidence="15" type="ORF">HHL09_13250</name>
</gene>
<keyword evidence="4 15" id="KW-0645">Protease</keyword>
<keyword evidence="11 13" id="KW-0472">Membrane</keyword>
<keyword evidence="6" id="KW-0479">Metal-binding</keyword>
<keyword evidence="16" id="KW-1185">Reference proteome</keyword>
<dbReference type="InterPro" id="IPR001915">
    <property type="entry name" value="Peptidase_M48"/>
</dbReference>
<protein>
    <submittedName>
        <fullName evidence="15">M48 family metalloprotease</fullName>
    </submittedName>
</protein>
<feature type="domain" description="Peptidase M48" evidence="14">
    <location>
        <begin position="150"/>
        <end position="332"/>
    </location>
</feature>
<evidence type="ECO:0000256" key="4">
    <source>
        <dbReference type="ARBA" id="ARBA00022670"/>
    </source>
</evidence>
<dbReference type="GO" id="GO:0005886">
    <property type="term" value="C:plasma membrane"/>
    <property type="evidence" value="ECO:0007669"/>
    <property type="project" value="UniProtKB-SubCell"/>
</dbReference>
<dbReference type="PANTHER" id="PTHR43221">
    <property type="entry name" value="PROTEASE HTPX"/>
    <property type="match status" value="1"/>
</dbReference>
<dbReference type="GO" id="GO:0006508">
    <property type="term" value="P:proteolysis"/>
    <property type="evidence" value="ECO:0007669"/>
    <property type="project" value="UniProtKB-KW"/>
</dbReference>
<reference evidence="15 16" key="1">
    <citation type="submission" date="2020-04" db="EMBL/GenBank/DDBJ databases">
        <title>Luteolibacter sp. G-1-1-1 isolated from soil.</title>
        <authorList>
            <person name="Dahal R.H."/>
        </authorList>
    </citation>
    <scope>NUCLEOTIDE SEQUENCE [LARGE SCALE GENOMIC DNA]</scope>
    <source>
        <strain evidence="15 16">G-1-1-1</strain>
    </source>
</reference>
<evidence type="ECO:0000256" key="12">
    <source>
        <dbReference type="SAM" id="Coils"/>
    </source>
</evidence>
<dbReference type="RefSeq" id="WP_169455108.1">
    <property type="nucleotide sequence ID" value="NZ_CP051774.1"/>
</dbReference>
<keyword evidence="5 13" id="KW-0812">Transmembrane</keyword>
<organism evidence="15 16">
    <name type="scientific">Luteolibacter luteus</name>
    <dbReference type="NCBI Taxonomy" id="2728835"/>
    <lineage>
        <taxon>Bacteria</taxon>
        <taxon>Pseudomonadati</taxon>
        <taxon>Verrucomicrobiota</taxon>
        <taxon>Verrucomicrobiia</taxon>
        <taxon>Verrucomicrobiales</taxon>
        <taxon>Verrucomicrobiaceae</taxon>
        <taxon>Luteolibacter</taxon>
    </lineage>
</organism>
<evidence type="ECO:0000313" key="16">
    <source>
        <dbReference type="Proteomes" id="UP000501812"/>
    </source>
</evidence>
<dbReference type="Pfam" id="PF01435">
    <property type="entry name" value="Peptidase_M48"/>
    <property type="match status" value="1"/>
</dbReference>
<keyword evidence="8" id="KW-0862">Zinc</keyword>
<feature type="coiled-coil region" evidence="12">
    <location>
        <begin position="483"/>
        <end position="510"/>
    </location>
</feature>
<keyword evidence="10 15" id="KW-0482">Metalloprotease</keyword>
<feature type="transmembrane region" description="Helical" evidence="13">
    <location>
        <begin position="33"/>
        <end position="58"/>
    </location>
</feature>
<name>A0A858RIH4_9BACT</name>
<accession>A0A858RIH4</accession>
<proteinExistence type="predicted"/>
<evidence type="ECO:0000256" key="1">
    <source>
        <dbReference type="ARBA" id="ARBA00001947"/>
    </source>
</evidence>
<dbReference type="EMBL" id="CP051774">
    <property type="protein sequence ID" value="QJE96707.1"/>
    <property type="molecule type" value="Genomic_DNA"/>
</dbReference>
<evidence type="ECO:0000313" key="15">
    <source>
        <dbReference type="EMBL" id="QJE96707.1"/>
    </source>
</evidence>
<feature type="transmembrane region" description="Helical" evidence="13">
    <location>
        <begin position="65"/>
        <end position="89"/>
    </location>
</feature>
<dbReference type="PANTHER" id="PTHR43221:SF1">
    <property type="entry name" value="PROTEASE HTPX"/>
    <property type="match status" value="1"/>
</dbReference>
<dbReference type="Gene3D" id="3.30.2010.10">
    <property type="entry name" value="Metalloproteases ('zincins'), catalytic domain"/>
    <property type="match status" value="1"/>
</dbReference>
<evidence type="ECO:0000259" key="14">
    <source>
        <dbReference type="Pfam" id="PF01435"/>
    </source>
</evidence>
<evidence type="ECO:0000256" key="9">
    <source>
        <dbReference type="ARBA" id="ARBA00022989"/>
    </source>
</evidence>
<evidence type="ECO:0000256" key="13">
    <source>
        <dbReference type="SAM" id="Phobius"/>
    </source>
</evidence>
<dbReference type="AlphaFoldDB" id="A0A858RIH4"/>
<dbReference type="Proteomes" id="UP000501812">
    <property type="component" value="Chromosome"/>
</dbReference>